<evidence type="ECO:0000256" key="2">
    <source>
        <dbReference type="ARBA" id="ARBA00006555"/>
    </source>
</evidence>
<sequence length="191" mass="22091">MAFEWKTYDKPERSAQMMRQSENEELFDKAPLFEIIKPKPQPVTSPRIQEVDDETELEDIEFEMPELDPDEAVEEIFEEPAEEIVEDDIVDFVEVEASPRQGLGKFYQWVARNMKYPNQARRMGVEGKVFVSFVVDRQGNITDVKVLRGIGAGCDEEAARVIRKSPQWNPGRVRGRAVKSRRIIPIFFKLG</sequence>
<keyword evidence="12" id="KW-1185">Reference proteome</keyword>
<keyword evidence="6" id="KW-0812">Transmembrane</keyword>
<feature type="domain" description="TonB C-terminal" evidence="10">
    <location>
        <begin position="101"/>
        <end position="191"/>
    </location>
</feature>
<keyword evidence="7" id="KW-0653">Protein transport</keyword>
<evidence type="ECO:0000313" key="12">
    <source>
        <dbReference type="Proteomes" id="UP001500298"/>
    </source>
</evidence>
<accession>A0ABP9DNL6</accession>
<protein>
    <recommendedName>
        <fullName evidence="10">TonB C-terminal domain-containing protein</fullName>
    </recommendedName>
</protein>
<dbReference type="InterPro" id="IPR037682">
    <property type="entry name" value="TonB_C"/>
</dbReference>
<evidence type="ECO:0000256" key="4">
    <source>
        <dbReference type="ARBA" id="ARBA00022475"/>
    </source>
</evidence>
<gene>
    <name evidence="11" type="ORF">GCM10023331_36460</name>
</gene>
<evidence type="ECO:0000256" key="1">
    <source>
        <dbReference type="ARBA" id="ARBA00004383"/>
    </source>
</evidence>
<evidence type="ECO:0000259" key="10">
    <source>
        <dbReference type="PROSITE" id="PS52015"/>
    </source>
</evidence>
<dbReference type="Proteomes" id="UP001500298">
    <property type="component" value="Unassembled WGS sequence"/>
</dbReference>
<dbReference type="InterPro" id="IPR003538">
    <property type="entry name" value="TonB"/>
</dbReference>
<evidence type="ECO:0000256" key="8">
    <source>
        <dbReference type="ARBA" id="ARBA00022989"/>
    </source>
</evidence>
<comment type="similarity">
    <text evidence="2">Belongs to the TonB family.</text>
</comment>
<name>A0ABP9DNL6_9BACT</name>
<dbReference type="InterPro" id="IPR006260">
    <property type="entry name" value="TonB/TolA_C"/>
</dbReference>
<dbReference type="InterPro" id="IPR051045">
    <property type="entry name" value="TonB-dependent_transducer"/>
</dbReference>
<comment type="subcellular location">
    <subcellularLocation>
        <location evidence="1">Cell inner membrane</location>
        <topology evidence="1">Single-pass membrane protein</topology>
        <orientation evidence="1">Periplasmic side</orientation>
    </subcellularLocation>
</comment>
<proteinExistence type="inferred from homology"/>
<keyword evidence="9" id="KW-0472">Membrane</keyword>
<reference evidence="12" key="1">
    <citation type="journal article" date="2019" name="Int. J. Syst. Evol. Microbiol.">
        <title>The Global Catalogue of Microorganisms (GCM) 10K type strain sequencing project: providing services to taxonomists for standard genome sequencing and annotation.</title>
        <authorList>
            <consortium name="The Broad Institute Genomics Platform"/>
            <consortium name="The Broad Institute Genome Sequencing Center for Infectious Disease"/>
            <person name="Wu L."/>
            <person name="Ma J."/>
        </authorList>
    </citation>
    <scope>NUCLEOTIDE SEQUENCE [LARGE SCALE GENOMIC DNA]</scope>
    <source>
        <strain evidence="12">JCM 18326</strain>
    </source>
</reference>
<keyword evidence="3" id="KW-0813">Transport</keyword>
<dbReference type="PROSITE" id="PS52015">
    <property type="entry name" value="TONB_CTD"/>
    <property type="match status" value="1"/>
</dbReference>
<dbReference type="NCBIfam" id="TIGR01352">
    <property type="entry name" value="tonB_Cterm"/>
    <property type="match status" value="1"/>
</dbReference>
<keyword evidence="4" id="KW-1003">Cell membrane</keyword>
<evidence type="ECO:0000256" key="3">
    <source>
        <dbReference type="ARBA" id="ARBA00022448"/>
    </source>
</evidence>
<dbReference type="Pfam" id="PF03544">
    <property type="entry name" value="TonB_C"/>
    <property type="match status" value="1"/>
</dbReference>
<comment type="caution">
    <text evidence="11">The sequence shown here is derived from an EMBL/GenBank/DDBJ whole genome shotgun (WGS) entry which is preliminary data.</text>
</comment>
<evidence type="ECO:0000256" key="5">
    <source>
        <dbReference type="ARBA" id="ARBA00022519"/>
    </source>
</evidence>
<dbReference type="EMBL" id="BAABJX010000059">
    <property type="protein sequence ID" value="GAA4848486.1"/>
    <property type="molecule type" value="Genomic_DNA"/>
</dbReference>
<keyword evidence="8" id="KW-1133">Transmembrane helix</keyword>
<keyword evidence="5" id="KW-0997">Cell inner membrane</keyword>
<evidence type="ECO:0000256" key="9">
    <source>
        <dbReference type="ARBA" id="ARBA00023136"/>
    </source>
</evidence>
<organism evidence="11 12">
    <name type="scientific">Algivirga pacifica</name>
    <dbReference type="NCBI Taxonomy" id="1162670"/>
    <lineage>
        <taxon>Bacteria</taxon>
        <taxon>Pseudomonadati</taxon>
        <taxon>Bacteroidota</taxon>
        <taxon>Cytophagia</taxon>
        <taxon>Cytophagales</taxon>
        <taxon>Flammeovirgaceae</taxon>
        <taxon>Algivirga</taxon>
    </lineage>
</organism>
<dbReference type="SUPFAM" id="SSF74653">
    <property type="entry name" value="TolA/TonB C-terminal domain"/>
    <property type="match status" value="1"/>
</dbReference>
<dbReference type="PANTHER" id="PTHR33446">
    <property type="entry name" value="PROTEIN TONB-RELATED"/>
    <property type="match status" value="1"/>
</dbReference>
<dbReference type="PRINTS" id="PR01374">
    <property type="entry name" value="TONBPROTEIN"/>
</dbReference>
<evidence type="ECO:0000256" key="7">
    <source>
        <dbReference type="ARBA" id="ARBA00022927"/>
    </source>
</evidence>
<dbReference type="PANTHER" id="PTHR33446:SF2">
    <property type="entry name" value="PROTEIN TONB"/>
    <property type="match status" value="1"/>
</dbReference>
<evidence type="ECO:0000256" key="6">
    <source>
        <dbReference type="ARBA" id="ARBA00022692"/>
    </source>
</evidence>
<dbReference type="Gene3D" id="3.30.1150.10">
    <property type="match status" value="1"/>
</dbReference>
<evidence type="ECO:0000313" key="11">
    <source>
        <dbReference type="EMBL" id="GAA4848486.1"/>
    </source>
</evidence>